<protein>
    <recommendedName>
        <fullName evidence="2">2EXR domain-containing protein</fullName>
    </recommendedName>
</protein>
<dbReference type="EMBL" id="JAVRQU010000008">
    <property type="protein sequence ID" value="KAK5699492.1"/>
    <property type="molecule type" value="Genomic_DNA"/>
</dbReference>
<dbReference type="InterPro" id="IPR045518">
    <property type="entry name" value="2EXR"/>
</dbReference>
<dbReference type="InterPro" id="IPR038883">
    <property type="entry name" value="AN11006-like"/>
</dbReference>
<accession>A0AAN7VS91</accession>
<sequence length="281" mass="31464">MGLRRRNAKKAIITHTDNEAHGSNYGQLAMPAFFRLPPELRNMIYDLALPRNEDYTAVQPSTLMGLDHWLPSATVPQLLATCTLIRAEALPIFYGTNTVVLALGVNGWNNQGEFRDTLRWLKSIDSRGVANLERLVFFGRLRCECGKHSHVFEMQTSFVPSGSRETTCNLPESCPPAAARARSAKDLLHEYALMRDATTVEVSGEGARAALLETLKGAHERLLLSWSDRNGVRTWEMLAVAFCVPVAALCCVAQIMSYIRLLCFLCGWQTPWEVDVRRQII</sequence>
<organism evidence="3 4">
    <name type="scientific">Elasticomyces elasticus</name>
    <dbReference type="NCBI Taxonomy" id="574655"/>
    <lineage>
        <taxon>Eukaryota</taxon>
        <taxon>Fungi</taxon>
        <taxon>Dikarya</taxon>
        <taxon>Ascomycota</taxon>
        <taxon>Pezizomycotina</taxon>
        <taxon>Dothideomycetes</taxon>
        <taxon>Dothideomycetidae</taxon>
        <taxon>Mycosphaerellales</taxon>
        <taxon>Teratosphaeriaceae</taxon>
        <taxon>Elasticomyces</taxon>
    </lineage>
</organism>
<evidence type="ECO:0000259" key="2">
    <source>
        <dbReference type="Pfam" id="PF20150"/>
    </source>
</evidence>
<comment type="caution">
    <text evidence="3">The sequence shown here is derived from an EMBL/GenBank/DDBJ whole genome shotgun (WGS) entry which is preliminary data.</text>
</comment>
<proteinExistence type="predicted"/>
<keyword evidence="1" id="KW-0812">Transmembrane</keyword>
<dbReference type="Pfam" id="PF20150">
    <property type="entry name" value="2EXR"/>
    <property type="match status" value="1"/>
</dbReference>
<feature type="domain" description="2EXR" evidence="2">
    <location>
        <begin position="31"/>
        <end position="94"/>
    </location>
</feature>
<dbReference type="PANTHER" id="PTHR42085:SF4">
    <property type="entry name" value="F-BOX DOMAIN-CONTAINING PROTEIN"/>
    <property type="match status" value="1"/>
</dbReference>
<dbReference type="AlphaFoldDB" id="A0AAN7VS91"/>
<evidence type="ECO:0000256" key="1">
    <source>
        <dbReference type="SAM" id="Phobius"/>
    </source>
</evidence>
<evidence type="ECO:0000313" key="4">
    <source>
        <dbReference type="Proteomes" id="UP001310594"/>
    </source>
</evidence>
<name>A0AAN7VS91_9PEZI</name>
<keyword evidence="1" id="KW-0472">Membrane</keyword>
<feature type="transmembrane region" description="Helical" evidence="1">
    <location>
        <begin position="237"/>
        <end position="259"/>
    </location>
</feature>
<reference evidence="3" key="1">
    <citation type="submission" date="2023-08" db="EMBL/GenBank/DDBJ databases">
        <title>Black Yeasts Isolated from many extreme environments.</title>
        <authorList>
            <person name="Coleine C."/>
            <person name="Stajich J.E."/>
            <person name="Selbmann L."/>
        </authorList>
    </citation>
    <scope>NUCLEOTIDE SEQUENCE</scope>
    <source>
        <strain evidence="3">CCFEE 5810</strain>
    </source>
</reference>
<evidence type="ECO:0000313" key="3">
    <source>
        <dbReference type="EMBL" id="KAK5699492.1"/>
    </source>
</evidence>
<keyword evidence="1" id="KW-1133">Transmembrane helix</keyword>
<dbReference type="Proteomes" id="UP001310594">
    <property type="component" value="Unassembled WGS sequence"/>
</dbReference>
<gene>
    <name evidence="3" type="ORF">LTR97_005620</name>
</gene>
<dbReference type="PANTHER" id="PTHR42085">
    <property type="entry name" value="F-BOX DOMAIN-CONTAINING PROTEIN"/>
    <property type="match status" value="1"/>
</dbReference>